<protein>
    <submittedName>
        <fullName evidence="6">H1FOO protein</fullName>
    </submittedName>
</protein>
<keyword evidence="3" id="KW-0539">Nucleus</keyword>
<dbReference type="Gene3D" id="1.10.10.10">
    <property type="entry name" value="Winged helix-like DNA-binding domain superfamily/Winged helix DNA-binding domain"/>
    <property type="match status" value="1"/>
</dbReference>
<feature type="domain" description="H15" evidence="5">
    <location>
        <begin position="20"/>
        <end position="101"/>
    </location>
</feature>
<feature type="region of interest" description="Disordered" evidence="4">
    <location>
        <begin position="79"/>
        <end position="104"/>
    </location>
</feature>
<dbReference type="GO" id="GO:0005634">
    <property type="term" value="C:nucleus"/>
    <property type="evidence" value="ECO:0007669"/>
    <property type="project" value="UniProtKB-ARBA"/>
</dbReference>
<evidence type="ECO:0000256" key="3">
    <source>
        <dbReference type="ARBA" id="ARBA00023242"/>
    </source>
</evidence>
<dbReference type="GO" id="GO:0006334">
    <property type="term" value="P:nucleosome assembly"/>
    <property type="evidence" value="ECO:0007669"/>
    <property type="project" value="InterPro"/>
</dbReference>
<keyword evidence="2" id="KW-0238">DNA-binding</keyword>
<dbReference type="InterPro" id="IPR036388">
    <property type="entry name" value="WH-like_DNA-bd_sf"/>
</dbReference>
<dbReference type="InterPro" id="IPR036390">
    <property type="entry name" value="WH_DNA-bd_sf"/>
</dbReference>
<evidence type="ECO:0000256" key="1">
    <source>
        <dbReference type="ARBA" id="ARBA00022454"/>
    </source>
</evidence>
<dbReference type="InterPro" id="IPR005818">
    <property type="entry name" value="Histone_H1/H5_H15"/>
</dbReference>
<sequence>QLPARTAQLPALPAQRCRPRRPSTLHMVMEALQALQEQDPRKGVSVVAIKRFILHKHPDVDPIRLKYLLKQALSKGLSRGDLVRPHSSSATGATGSFKVSRGCW</sequence>
<proteinExistence type="predicted"/>
<dbReference type="EMBL" id="VWZI01012392">
    <property type="protein sequence ID" value="NXG47411.1"/>
    <property type="molecule type" value="Genomic_DNA"/>
</dbReference>
<feature type="non-terminal residue" evidence="6">
    <location>
        <position position="1"/>
    </location>
</feature>
<accession>A0A7K9C473</accession>
<dbReference type="GO" id="GO:0000786">
    <property type="term" value="C:nucleosome"/>
    <property type="evidence" value="ECO:0007669"/>
    <property type="project" value="InterPro"/>
</dbReference>
<dbReference type="CDD" id="cd00073">
    <property type="entry name" value="H15"/>
    <property type="match status" value="1"/>
</dbReference>
<evidence type="ECO:0000256" key="2">
    <source>
        <dbReference type="ARBA" id="ARBA00023125"/>
    </source>
</evidence>
<gene>
    <name evidence="6" type="primary">H1foo</name>
    <name evidence="6" type="ORF">PSIHAE_R14878</name>
</gene>
<dbReference type="SUPFAM" id="SSF46785">
    <property type="entry name" value="Winged helix' DNA-binding domain"/>
    <property type="match status" value="1"/>
</dbReference>
<evidence type="ECO:0000313" key="7">
    <source>
        <dbReference type="Proteomes" id="UP000574528"/>
    </source>
</evidence>
<dbReference type="GO" id="GO:0003677">
    <property type="term" value="F:DNA binding"/>
    <property type="evidence" value="ECO:0007669"/>
    <property type="project" value="UniProtKB-KW"/>
</dbReference>
<feature type="non-terminal residue" evidence="6">
    <location>
        <position position="104"/>
    </location>
</feature>
<evidence type="ECO:0000256" key="4">
    <source>
        <dbReference type="SAM" id="MobiDB-lite"/>
    </source>
</evidence>
<keyword evidence="7" id="KW-1185">Reference proteome</keyword>
<dbReference type="Proteomes" id="UP000574528">
    <property type="component" value="Unassembled WGS sequence"/>
</dbReference>
<organism evidence="6 7">
    <name type="scientific">Psilopogon haemacephalus</name>
    <name type="common">coppersmith barbet</name>
    <dbReference type="NCBI Taxonomy" id="2585815"/>
    <lineage>
        <taxon>Eukaryota</taxon>
        <taxon>Metazoa</taxon>
        <taxon>Chordata</taxon>
        <taxon>Craniata</taxon>
        <taxon>Vertebrata</taxon>
        <taxon>Euteleostomi</taxon>
        <taxon>Archelosauria</taxon>
        <taxon>Archosauria</taxon>
        <taxon>Dinosauria</taxon>
        <taxon>Saurischia</taxon>
        <taxon>Theropoda</taxon>
        <taxon>Coelurosauria</taxon>
        <taxon>Aves</taxon>
        <taxon>Neognathae</taxon>
        <taxon>Neoaves</taxon>
        <taxon>Telluraves</taxon>
        <taxon>Coraciimorphae</taxon>
        <taxon>Piciformes</taxon>
        <taxon>Megalaimidae</taxon>
        <taxon>Psilopogon</taxon>
    </lineage>
</organism>
<dbReference type="OrthoDB" id="1110759at2759"/>
<keyword evidence="1" id="KW-0158">Chromosome</keyword>
<dbReference type="AlphaFoldDB" id="A0A7K9C473"/>
<evidence type="ECO:0000313" key="6">
    <source>
        <dbReference type="EMBL" id="NXG47411.1"/>
    </source>
</evidence>
<dbReference type="Pfam" id="PF00538">
    <property type="entry name" value="Linker_histone"/>
    <property type="match status" value="1"/>
</dbReference>
<reference evidence="6 7" key="1">
    <citation type="submission" date="2019-09" db="EMBL/GenBank/DDBJ databases">
        <title>Bird 10,000 Genomes (B10K) Project - Family phase.</title>
        <authorList>
            <person name="Zhang G."/>
        </authorList>
    </citation>
    <scope>NUCLEOTIDE SEQUENCE [LARGE SCALE GENOMIC DNA]</scope>
    <source>
        <strain evidence="6">B10K-DU-001-24</strain>
        <tissue evidence="6">Muscle</tissue>
    </source>
</reference>
<evidence type="ECO:0000259" key="5">
    <source>
        <dbReference type="PROSITE" id="PS51504"/>
    </source>
</evidence>
<name>A0A7K9C473_9PICI</name>
<dbReference type="FunFam" id="1.10.10.10:FF:000393">
    <property type="entry name" value="Oocyte-specific H1 histone"/>
    <property type="match status" value="1"/>
</dbReference>
<dbReference type="PROSITE" id="PS51504">
    <property type="entry name" value="H15"/>
    <property type="match status" value="1"/>
</dbReference>
<dbReference type="SMART" id="SM00526">
    <property type="entry name" value="H15"/>
    <property type="match status" value="1"/>
</dbReference>
<comment type="caution">
    <text evidence="6">The sequence shown here is derived from an EMBL/GenBank/DDBJ whole genome shotgun (WGS) entry which is preliminary data.</text>
</comment>